<evidence type="ECO:0000313" key="3">
    <source>
        <dbReference type="Proteomes" id="UP001189429"/>
    </source>
</evidence>
<gene>
    <name evidence="2" type="ORF">PCOR1329_LOCUS30519</name>
</gene>
<feature type="non-terminal residue" evidence="2">
    <location>
        <position position="1"/>
    </location>
</feature>
<sequence length="273" mass="28308">AGRRPGRGGGGAVRPAAAGAGECRVVPGHAQGARRASAAGHRGAIDAPHAAVRRARRGQHVVGVRHAAAAPRAAACGPLAGRAADAPRVRTAAPGEHRVVVRGPAAARRAAAAGHLAGGCPPHRQRRRPAALQAPGAGEHRVGVCHPAAAGRPAAGRRRLRHGLGHPRAARRSTWRARPGPTRSSPCPTPRSWPRWPRGPPARWRSSRRRRSAARSGRSRGSAAPRPRGPSSSARTGAAAASPARPRAGVAFLQPRAKRGVRWRRWDSLADAG</sequence>
<feature type="non-terminal residue" evidence="2">
    <location>
        <position position="273"/>
    </location>
</feature>
<feature type="compositionally biased region" description="Basic residues" evidence="1">
    <location>
        <begin position="155"/>
        <end position="175"/>
    </location>
</feature>
<organism evidence="2 3">
    <name type="scientific">Prorocentrum cordatum</name>
    <dbReference type="NCBI Taxonomy" id="2364126"/>
    <lineage>
        <taxon>Eukaryota</taxon>
        <taxon>Sar</taxon>
        <taxon>Alveolata</taxon>
        <taxon>Dinophyceae</taxon>
        <taxon>Prorocentrales</taxon>
        <taxon>Prorocentraceae</taxon>
        <taxon>Prorocentrum</taxon>
    </lineage>
</organism>
<feature type="compositionally biased region" description="Low complexity" evidence="1">
    <location>
        <begin position="178"/>
        <end position="204"/>
    </location>
</feature>
<feature type="region of interest" description="Disordered" evidence="1">
    <location>
        <begin position="115"/>
        <end position="273"/>
    </location>
</feature>
<reference evidence="2" key="1">
    <citation type="submission" date="2023-10" db="EMBL/GenBank/DDBJ databases">
        <authorList>
            <person name="Chen Y."/>
            <person name="Shah S."/>
            <person name="Dougan E. K."/>
            <person name="Thang M."/>
            <person name="Chan C."/>
        </authorList>
    </citation>
    <scope>NUCLEOTIDE SEQUENCE [LARGE SCALE GENOMIC DNA]</scope>
</reference>
<proteinExistence type="predicted"/>
<dbReference type="Proteomes" id="UP001189429">
    <property type="component" value="Unassembled WGS sequence"/>
</dbReference>
<accession>A0ABN9SL73</accession>
<evidence type="ECO:0000256" key="1">
    <source>
        <dbReference type="SAM" id="MobiDB-lite"/>
    </source>
</evidence>
<evidence type="ECO:0000313" key="2">
    <source>
        <dbReference type="EMBL" id="CAK0832528.1"/>
    </source>
</evidence>
<protein>
    <submittedName>
        <fullName evidence="2">Uncharacterized protein</fullName>
    </submittedName>
</protein>
<feature type="compositionally biased region" description="Basic and acidic residues" evidence="1">
    <location>
        <begin position="264"/>
        <end position="273"/>
    </location>
</feature>
<feature type="region of interest" description="Disordered" evidence="1">
    <location>
        <begin position="1"/>
        <end position="20"/>
    </location>
</feature>
<keyword evidence="3" id="KW-1185">Reference proteome</keyword>
<name>A0ABN9SL73_9DINO</name>
<dbReference type="EMBL" id="CAUYUJ010011755">
    <property type="protein sequence ID" value="CAK0832528.1"/>
    <property type="molecule type" value="Genomic_DNA"/>
</dbReference>
<feature type="compositionally biased region" description="Low complexity" evidence="1">
    <location>
        <begin position="214"/>
        <end position="249"/>
    </location>
</feature>
<comment type="caution">
    <text evidence="2">The sequence shown here is derived from an EMBL/GenBank/DDBJ whole genome shotgun (WGS) entry which is preliminary data.</text>
</comment>